<protein>
    <submittedName>
        <fullName evidence="2">Uncharacterized protein</fullName>
    </submittedName>
</protein>
<accession>A0A1Y2HB28</accession>
<feature type="compositionally biased region" description="Polar residues" evidence="1">
    <location>
        <begin position="124"/>
        <end position="133"/>
    </location>
</feature>
<evidence type="ECO:0000313" key="3">
    <source>
        <dbReference type="Proteomes" id="UP000193411"/>
    </source>
</evidence>
<organism evidence="2 3">
    <name type="scientific">Catenaria anguillulae PL171</name>
    <dbReference type="NCBI Taxonomy" id="765915"/>
    <lineage>
        <taxon>Eukaryota</taxon>
        <taxon>Fungi</taxon>
        <taxon>Fungi incertae sedis</taxon>
        <taxon>Blastocladiomycota</taxon>
        <taxon>Blastocladiomycetes</taxon>
        <taxon>Blastocladiales</taxon>
        <taxon>Catenariaceae</taxon>
        <taxon>Catenaria</taxon>
    </lineage>
</organism>
<comment type="caution">
    <text evidence="2">The sequence shown here is derived from an EMBL/GenBank/DDBJ whole genome shotgun (WGS) entry which is preliminary data.</text>
</comment>
<feature type="region of interest" description="Disordered" evidence="1">
    <location>
        <begin position="187"/>
        <end position="212"/>
    </location>
</feature>
<name>A0A1Y2HB28_9FUNG</name>
<reference evidence="2 3" key="1">
    <citation type="submission" date="2016-07" db="EMBL/GenBank/DDBJ databases">
        <title>Pervasive Adenine N6-methylation of Active Genes in Fungi.</title>
        <authorList>
            <consortium name="DOE Joint Genome Institute"/>
            <person name="Mondo S.J."/>
            <person name="Dannebaum R.O."/>
            <person name="Kuo R.C."/>
            <person name="Labutti K."/>
            <person name="Haridas S."/>
            <person name="Kuo A."/>
            <person name="Salamov A."/>
            <person name="Ahrendt S.R."/>
            <person name="Lipzen A."/>
            <person name="Sullivan W."/>
            <person name="Andreopoulos W.B."/>
            <person name="Clum A."/>
            <person name="Lindquist E."/>
            <person name="Daum C."/>
            <person name="Ramamoorthy G.K."/>
            <person name="Gryganskyi A."/>
            <person name="Culley D."/>
            <person name="Magnuson J.K."/>
            <person name="James T.Y."/>
            <person name="O'Malley M.A."/>
            <person name="Stajich J.E."/>
            <person name="Spatafora J.W."/>
            <person name="Visel A."/>
            <person name="Grigoriev I.V."/>
        </authorList>
    </citation>
    <scope>NUCLEOTIDE SEQUENCE [LARGE SCALE GENOMIC DNA]</scope>
    <source>
        <strain evidence="2 3">PL171</strain>
    </source>
</reference>
<sequence>MRSRCWDEVKFNLILDHKGTPCKDQQNRCCELTGAVRDQPLYMKDGVLGQFDNKLGKTTHSQEAAQDSRHGWNFLNGCGSTIGSIVYSMEPAHPGEPSTSQPPNSPLQFQFTILIPKPDAASGRPSSAPTAFSVTGPVPISPNNHDDLGSQRLCASSPHGSKLAFTVTPQPTVWTFLSTMRQMRHSFGQDYQHKKQHAANGRQNTRGGLDGQARADMSAMGQDGEAAGVTSIFSVT</sequence>
<evidence type="ECO:0000313" key="2">
    <source>
        <dbReference type="EMBL" id="ORZ31796.1"/>
    </source>
</evidence>
<dbReference type="Proteomes" id="UP000193411">
    <property type="component" value="Unassembled WGS sequence"/>
</dbReference>
<gene>
    <name evidence="2" type="ORF">BCR44DRAFT_1502563</name>
</gene>
<proteinExistence type="predicted"/>
<keyword evidence="3" id="KW-1185">Reference proteome</keyword>
<dbReference type="EMBL" id="MCFL01000055">
    <property type="protein sequence ID" value="ORZ31796.1"/>
    <property type="molecule type" value="Genomic_DNA"/>
</dbReference>
<dbReference type="AlphaFoldDB" id="A0A1Y2HB28"/>
<evidence type="ECO:0000256" key="1">
    <source>
        <dbReference type="SAM" id="MobiDB-lite"/>
    </source>
</evidence>
<feature type="region of interest" description="Disordered" evidence="1">
    <location>
        <begin position="118"/>
        <end position="148"/>
    </location>
</feature>